<dbReference type="AlphaFoldDB" id="S9QRM8"/>
<evidence type="ECO:0000313" key="3">
    <source>
        <dbReference type="Proteomes" id="UP000015347"/>
    </source>
</evidence>
<dbReference type="Gene3D" id="1.25.40.10">
    <property type="entry name" value="Tetratricopeptide repeat domain"/>
    <property type="match status" value="2"/>
</dbReference>
<feature type="repeat" description="TPR" evidence="1">
    <location>
        <begin position="164"/>
        <end position="197"/>
    </location>
</feature>
<dbReference type="RefSeq" id="WP_020038235.1">
    <property type="nucleotide sequence ID" value="NZ_KE557274.1"/>
</dbReference>
<dbReference type="SUPFAM" id="SSF81901">
    <property type="entry name" value="HCP-like"/>
    <property type="match status" value="1"/>
</dbReference>
<comment type="caution">
    <text evidence="2">The sequence shown here is derived from an EMBL/GenBank/DDBJ whole genome shotgun (WGS) entry which is preliminary data.</text>
</comment>
<accession>S9QRM8</accession>
<dbReference type="EMBL" id="APVH01000013">
    <property type="protein sequence ID" value="EPX84041.1"/>
    <property type="molecule type" value="Genomic_DNA"/>
</dbReference>
<organism evidence="2 3">
    <name type="scientific">Salipiger mucosus DSM 16094</name>
    <dbReference type="NCBI Taxonomy" id="1123237"/>
    <lineage>
        <taxon>Bacteria</taxon>
        <taxon>Pseudomonadati</taxon>
        <taxon>Pseudomonadota</taxon>
        <taxon>Alphaproteobacteria</taxon>
        <taxon>Rhodobacterales</taxon>
        <taxon>Roseobacteraceae</taxon>
        <taxon>Salipiger</taxon>
    </lineage>
</organism>
<name>S9QRM8_9RHOB</name>
<dbReference type="InterPro" id="IPR011990">
    <property type="entry name" value="TPR-like_helical_dom_sf"/>
</dbReference>
<gene>
    <name evidence="2" type="ORF">Salmuc_01816</name>
</gene>
<evidence type="ECO:0008006" key="4">
    <source>
        <dbReference type="Google" id="ProtNLM"/>
    </source>
</evidence>
<dbReference type="SUPFAM" id="SSF53756">
    <property type="entry name" value="UDP-Glycosyltransferase/glycogen phosphorylase"/>
    <property type="match status" value="1"/>
</dbReference>
<dbReference type="PROSITE" id="PS50005">
    <property type="entry name" value="TPR"/>
    <property type="match status" value="1"/>
</dbReference>
<evidence type="ECO:0000256" key="1">
    <source>
        <dbReference type="PROSITE-ProRule" id="PRU00339"/>
    </source>
</evidence>
<dbReference type="Proteomes" id="UP000015347">
    <property type="component" value="Unassembled WGS sequence"/>
</dbReference>
<dbReference type="STRING" id="1123237.Salmuc_01816"/>
<dbReference type="eggNOG" id="COG0859">
    <property type="taxonomic scope" value="Bacteria"/>
</dbReference>
<dbReference type="HOGENOM" id="CLU_440668_0_0_5"/>
<protein>
    <recommendedName>
        <fullName evidence="4">TPR repeat protein</fullName>
    </recommendedName>
</protein>
<reference evidence="3" key="1">
    <citation type="journal article" date="2014" name="Stand. Genomic Sci.">
        <title>Genome sequence of the exopolysaccharide-producing Salipiger mucosus type strain (DSM 16094(T)), a moderately halophilic member of the Roseobacter clade.</title>
        <authorList>
            <person name="Riedel T."/>
            <person name="Spring S."/>
            <person name="Fiebig A."/>
            <person name="Petersen J."/>
            <person name="Kyrpides N.C."/>
            <person name="Goker M."/>
            <person name="Klenk H.P."/>
        </authorList>
    </citation>
    <scope>NUCLEOTIDE SEQUENCE [LARGE SCALE GENOMIC DNA]</scope>
    <source>
        <strain evidence="3">DSM 16094</strain>
    </source>
</reference>
<keyword evidence="3" id="KW-1185">Reference proteome</keyword>
<proteinExistence type="predicted"/>
<sequence>MSYSRKERRSLIARASKKYGIKGENALKIHEAYRAIEAPSPAKDAATASRNASEVVQAGVKSHHPWLILGVVALSQREGETALKFFQEGAKLKPGSHEIRAGIGKARTLMADPFTAVQEFQEAIRLGSTDEAMATLFAELMRRMGRHKVCADAVLHMAERARSEPLYRIAGETYLEAEFFNEAVSCFIRAHQIAPSSRGARLGRVKADMLMHDYHSVLDRARTLLEEEASDELVVMRMNALRVLGKFDEALAEFEDHEFQRPEDYQRGLMVRSNIEQDLGRDDDALATYEEASFVSDHAANALGKVMGSFLLRRGDYDRAWEPYAARHPKSNRGAVPLENASPENLAGRERVFLMEEQGVGDQFALLPMAAAALSTLGVKEVFFVTESRIARALGANSLAVTCIDKEEFDDGRHRVQDGECVFLGDLCRFLSDLRGSDPENAAFGGYVTLDEETVRAKRQRYGGQAAGRPIFGISWKSAGSLSGYVRSIDLERILKMLPENAFVVSLQYGDNRVELERARKAFPDMKIVQDHEVDPVADPHGSLVQLAALDRVITIDNTTAHAAGAVGHENATLLLPCGSERMWYWGVEGNSDPWYGTLNVIAQTTPRDWDSVLAQLTAA</sequence>
<evidence type="ECO:0000313" key="2">
    <source>
        <dbReference type="EMBL" id="EPX84041.1"/>
    </source>
</evidence>
<dbReference type="OrthoDB" id="6193797at2"/>
<dbReference type="InterPro" id="IPR019734">
    <property type="entry name" value="TPR_rpt"/>
</dbReference>
<keyword evidence="1" id="KW-0802">TPR repeat</keyword>